<gene>
    <name evidence="8" type="ORF">ACFSR6_07740</name>
</gene>
<feature type="domain" description="SusD-like N-terminal" evidence="7">
    <location>
        <begin position="44"/>
        <end position="247"/>
    </location>
</feature>
<keyword evidence="5" id="KW-0998">Cell outer membrane</keyword>
<name>A0ABW5MIV3_9SPHI</name>
<reference evidence="9" key="1">
    <citation type="journal article" date="2019" name="Int. J. Syst. Evol. Microbiol.">
        <title>The Global Catalogue of Microorganisms (GCM) 10K type strain sequencing project: providing services to taxonomists for standard genome sequencing and annotation.</title>
        <authorList>
            <consortium name="The Broad Institute Genomics Platform"/>
            <consortium name="The Broad Institute Genome Sequencing Center for Infectious Disease"/>
            <person name="Wu L."/>
            <person name="Ma J."/>
        </authorList>
    </citation>
    <scope>NUCLEOTIDE SEQUENCE [LARGE SCALE GENOMIC DNA]</scope>
    <source>
        <strain evidence="9">KCTC 42866</strain>
    </source>
</reference>
<dbReference type="EMBL" id="JBHULL010000007">
    <property type="protein sequence ID" value="MFD2582375.1"/>
    <property type="molecule type" value="Genomic_DNA"/>
</dbReference>
<dbReference type="InterPro" id="IPR012944">
    <property type="entry name" value="SusD_RagB_dom"/>
</dbReference>
<evidence type="ECO:0000259" key="6">
    <source>
        <dbReference type="Pfam" id="PF07980"/>
    </source>
</evidence>
<dbReference type="SUPFAM" id="SSF48452">
    <property type="entry name" value="TPR-like"/>
    <property type="match status" value="1"/>
</dbReference>
<keyword evidence="4" id="KW-0472">Membrane</keyword>
<dbReference type="InterPro" id="IPR011990">
    <property type="entry name" value="TPR-like_helical_dom_sf"/>
</dbReference>
<evidence type="ECO:0000256" key="4">
    <source>
        <dbReference type="ARBA" id="ARBA00023136"/>
    </source>
</evidence>
<proteinExistence type="inferred from homology"/>
<evidence type="ECO:0000256" key="1">
    <source>
        <dbReference type="ARBA" id="ARBA00004442"/>
    </source>
</evidence>
<protein>
    <submittedName>
        <fullName evidence="8">RagB/SusD family nutrient uptake outer membrane protein</fullName>
    </submittedName>
</protein>
<keyword evidence="9" id="KW-1185">Reference proteome</keyword>
<sequence>MKKTILGYKNISAGCLKLMVGAGSRLMLTALLIAALSACRKSGFLDQKKLSQIDENTVFTDSLNSWNYVNSRYSNLTYSWEPNRWGRGGVDAASDEVQSANAPTEQETYWAGGAINPSNVTAEIWTITWQQVRAVNIFLKNQARIPMTANTKKLLEGQMRFLRAWYYATMLKTYGGFPLIGNAIFSDGDAIDLPRNTYEECLNYIISECDAAASLLPVDFVAATGNPADYGRATKGAALALKARLLLYAASPLINAPRGDDPSRLVSLGNTDPNRWKLAADAAQAVINLGQYTLFRRVTPFFYNQFLNGLTASAPNSEAVFAFLPATTTQNNMIRETLANPATRGTRYQSNGPSCFPLQELVDAFGMANGKAIDDPASGYPGIGNNMYLNRDPRFYASITYNGGLRFLNGKATDQPVWTYTGDIPSSSTNDASISGARTDGIYTATGTRTGYFAYKMLANNVANGGVELNRPRILIRYAEVLLNAAEANNEFSGPSSQIYTWLKDIRDRAGIAVGADGMYGMKANMTQEEMRIFLQRERQVELALEEHRFWDVRRWKTAPQVLNQDLHGMEITRASNGSYSYRTIVVRKNVFRDNMYFFPIPQAELTKSPSMKQNPGY</sequence>
<evidence type="ECO:0000256" key="3">
    <source>
        <dbReference type="ARBA" id="ARBA00022729"/>
    </source>
</evidence>
<organism evidence="8 9">
    <name type="scientific">Pedobacter vanadiisoli</name>
    <dbReference type="NCBI Taxonomy" id="1761975"/>
    <lineage>
        <taxon>Bacteria</taxon>
        <taxon>Pseudomonadati</taxon>
        <taxon>Bacteroidota</taxon>
        <taxon>Sphingobacteriia</taxon>
        <taxon>Sphingobacteriales</taxon>
        <taxon>Sphingobacteriaceae</taxon>
        <taxon>Pedobacter</taxon>
    </lineage>
</organism>
<evidence type="ECO:0000256" key="2">
    <source>
        <dbReference type="ARBA" id="ARBA00006275"/>
    </source>
</evidence>
<evidence type="ECO:0000313" key="8">
    <source>
        <dbReference type="EMBL" id="MFD2582375.1"/>
    </source>
</evidence>
<accession>A0ABW5MIV3</accession>
<dbReference type="Gene3D" id="1.25.40.390">
    <property type="match status" value="1"/>
</dbReference>
<dbReference type="InterPro" id="IPR033985">
    <property type="entry name" value="SusD-like_N"/>
</dbReference>
<comment type="caution">
    <text evidence="8">The sequence shown here is derived from an EMBL/GenBank/DDBJ whole genome shotgun (WGS) entry which is preliminary data.</text>
</comment>
<evidence type="ECO:0000313" key="9">
    <source>
        <dbReference type="Proteomes" id="UP001597461"/>
    </source>
</evidence>
<evidence type="ECO:0000256" key="5">
    <source>
        <dbReference type="ARBA" id="ARBA00023237"/>
    </source>
</evidence>
<comment type="subcellular location">
    <subcellularLocation>
        <location evidence="1">Cell outer membrane</location>
    </subcellularLocation>
</comment>
<dbReference type="Pfam" id="PF14322">
    <property type="entry name" value="SusD-like_3"/>
    <property type="match status" value="1"/>
</dbReference>
<evidence type="ECO:0000259" key="7">
    <source>
        <dbReference type="Pfam" id="PF14322"/>
    </source>
</evidence>
<comment type="similarity">
    <text evidence="2">Belongs to the SusD family.</text>
</comment>
<dbReference type="Proteomes" id="UP001597461">
    <property type="component" value="Unassembled WGS sequence"/>
</dbReference>
<dbReference type="Pfam" id="PF07980">
    <property type="entry name" value="SusD_RagB"/>
    <property type="match status" value="1"/>
</dbReference>
<keyword evidence="3" id="KW-0732">Signal</keyword>
<feature type="domain" description="RagB/SusD" evidence="6">
    <location>
        <begin position="326"/>
        <end position="618"/>
    </location>
</feature>
<dbReference type="RefSeq" id="WP_379077201.1">
    <property type="nucleotide sequence ID" value="NZ_JBHULL010000007.1"/>
</dbReference>